<organism evidence="2 3">
    <name type="scientific">Brevundimonas subvibrioides (strain ATCC 15264 / DSM 4735 / LMG 14903 / NBRC 16000 / CB 81)</name>
    <name type="common">Caulobacter subvibrioides</name>
    <dbReference type="NCBI Taxonomy" id="633149"/>
    <lineage>
        <taxon>Bacteria</taxon>
        <taxon>Pseudomonadati</taxon>
        <taxon>Pseudomonadota</taxon>
        <taxon>Alphaproteobacteria</taxon>
        <taxon>Caulobacterales</taxon>
        <taxon>Caulobacteraceae</taxon>
        <taxon>Brevundimonas</taxon>
    </lineage>
</organism>
<dbReference type="KEGG" id="bsb:Bresu_0383"/>
<keyword evidence="3" id="KW-1185">Reference proteome</keyword>
<accession>D9QJU6</accession>
<evidence type="ECO:0000256" key="1">
    <source>
        <dbReference type="SAM" id="SignalP"/>
    </source>
</evidence>
<protein>
    <submittedName>
        <fullName evidence="2">Uncharacterized protein</fullName>
    </submittedName>
</protein>
<dbReference type="STRING" id="633149.Bresu_0383"/>
<evidence type="ECO:0000313" key="2">
    <source>
        <dbReference type="EMBL" id="ADK99697.1"/>
    </source>
</evidence>
<name>D9QJU6_BRESC</name>
<sequence>MATLLTGALLALGMTADASAGAERVSRTLARPVMTQSQDSYNRDIRVHNQTGWTMTYFYAASAGTDDWGTDLLGSGTLAPGDSMVVTADNGSGACRYDFRAEFDNGEALRRNGINVCQVADYYFTR</sequence>
<feature type="signal peptide" evidence="1">
    <location>
        <begin position="1"/>
        <end position="20"/>
    </location>
</feature>
<dbReference type="BioCyc" id="BSUB633149:G1GM8-383-MONOMER"/>
<keyword evidence="1" id="KW-0732">Signal</keyword>
<dbReference type="RefSeq" id="WP_013267801.1">
    <property type="nucleotide sequence ID" value="NC_014375.1"/>
</dbReference>
<evidence type="ECO:0000313" key="3">
    <source>
        <dbReference type="Proteomes" id="UP000002696"/>
    </source>
</evidence>
<dbReference type="HOGENOM" id="CLU_1977343_0_0_5"/>
<reference evidence="3" key="1">
    <citation type="journal article" date="2011" name="J. Bacteriol.">
        <title>Genome sequences of eight morphologically diverse alphaproteobacteria.</title>
        <authorList>
            <consortium name="US DOE Joint Genome Institute"/>
            <person name="Brown P.J."/>
            <person name="Kysela D.T."/>
            <person name="Buechlein A."/>
            <person name="Hemmerich C."/>
            <person name="Brun Y.V."/>
        </authorList>
    </citation>
    <scope>NUCLEOTIDE SEQUENCE [LARGE SCALE GENOMIC DNA]</scope>
    <source>
        <strain evidence="3">ATCC 15264 / DSM 4735 / LMG 14903 / NBRC 16000 / CB 81</strain>
    </source>
</reference>
<dbReference type="AlphaFoldDB" id="D9QJU6"/>
<proteinExistence type="predicted"/>
<dbReference type="InParanoid" id="D9QJU6"/>
<dbReference type="EMBL" id="CP002102">
    <property type="protein sequence ID" value="ADK99697.1"/>
    <property type="molecule type" value="Genomic_DNA"/>
</dbReference>
<dbReference type="eggNOG" id="ENOG50334XK">
    <property type="taxonomic scope" value="Bacteria"/>
</dbReference>
<dbReference type="Proteomes" id="UP000002696">
    <property type="component" value="Chromosome"/>
</dbReference>
<feature type="chain" id="PRO_5003126886" evidence="1">
    <location>
        <begin position="21"/>
        <end position="126"/>
    </location>
</feature>
<gene>
    <name evidence="2" type="ordered locus">Bresu_0383</name>
</gene>